<dbReference type="SUPFAM" id="SSF53448">
    <property type="entry name" value="Nucleotide-diphospho-sugar transferases"/>
    <property type="match status" value="1"/>
</dbReference>
<evidence type="ECO:0000313" key="2">
    <source>
        <dbReference type="Proteomes" id="UP000217763"/>
    </source>
</evidence>
<sequence length="208" mass="22925">MSTRIIVFAKAPLAGLAKTRLIPALGPEGAARLARRMLMSTLAHCRAAALGPVELCASPAPDRPPWSELALPAHIELSDQGEGDLGQRMARAARRGLQQNPQLLLIGTDCPHLNPALLQAAAHRLGQCEAMFHPTCDGGYALLGLRRFSPRLFEDIPWSTDRVAELTRARIRELGWSFYQGECLRDIDEPDDLFWLPSQWLGAALFDR</sequence>
<evidence type="ECO:0008006" key="3">
    <source>
        <dbReference type="Google" id="ProtNLM"/>
    </source>
</evidence>
<dbReference type="EMBL" id="CP012621">
    <property type="protein sequence ID" value="ATG73753.1"/>
    <property type="molecule type" value="Genomic_DNA"/>
</dbReference>
<dbReference type="InterPro" id="IPR029044">
    <property type="entry name" value="Nucleotide-diphossugar_trans"/>
</dbReference>
<gene>
    <name evidence="1" type="ORF">AN401_07680</name>
</gene>
<accession>A0A291HNN4</accession>
<keyword evidence="2" id="KW-1185">Reference proteome</keyword>
<dbReference type="Gene3D" id="3.90.550.10">
    <property type="entry name" value="Spore Coat Polysaccharide Biosynthesis Protein SpsA, Chain A"/>
    <property type="match status" value="1"/>
</dbReference>
<name>A0A291HNN4_9GAMM</name>
<dbReference type="PANTHER" id="PTHR36529">
    <property type="entry name" value="SLL1095 PROTEIN"/>
    <property type="match status" value="1"/>
</dbReference>
<proteinExistence type="predicted"/>
<organism evidence="1 2">
    <name type="scientific">Zobellella denitrificans</name>
    <dbReference type="NCBI Taxonomy" id="347534"/>
    <lineage>
        <taxon>Bacteria</taxon>
        <taxon>Pseudomonadati</taxon>
        <taxon>Pseudomonadota</taxon>
        <taxon>Gammaproteobacteria</taxon>
        <taxon>Aeromonadales</taxon>
        <taxon>Aeromonadaceae</taxon>
        <taxon>Zobellella</taxon>
    </lineage>
</organism>
<protein>
    <recommendedName>
        <fullName evidence="3">Flagellar biosynthesis protein FlgB</fullName>
    </recommendedName>
</protein>
<dbReference type="KEGG" id="zdf:AN401_07680"/>
<reference evidence="2" key="1">
    <citation type="submission" date="2015-09" db="EMBL/GenBank/DDBJ databases">
        <authorList>
            <person name="Shao Z."/>
            <person name="Wang L."/>
        </authorList>
    </citation>
    <scope>NUCLEOTIDE SEQUENCE [LARGE SCALE GENOMIC DNA]</scope>
    <source>
        <strain evidence="2">F13-1</strain>
    </source>
</reference>
<evidence type="ECO:0000313" key="1">
    <source>
        <dbReference type="EMBL" id="ATG73753.1"/>
    </source>
</evidence>
<dbReference type="Pfam" id="PF09837">
    <property type="entry name" value="DUF2064"/>
    <property type="match status" value="1"/>
</dbReference>
<dbReference type="PANTHER" id="PTHR36529:SF1">
    <property type="entry name" value="GLYCOSYLTRANSFERASE"/>
    <property type="match status" value="1"/>
</dbReference>
<dbReference type="RefSeq" id="WP_096779006.1">
    <property type="nucleotide sequence ID" value="NZ_CP012621.1"/>
</dbReference>
<dbReference type="NCBIfam" id="TIGR04282">
    <property type="entry name" value="glyco_like_cofC"/>
    <property type="match status" value="1"/>
</dbReference>
<dbReference type="Proteomes" id="UP000217763">
    <property type="component" value="Chromosome"/>
</dbReference>
<dbReference type="AlphaFoldDB" id="A0A291HNN4"/>
<dbReference type="InterPro" id="IPR018641">
    <property type="entry name" value="Trfase_1_rSAM/seldom-assoc"/>
</dbReference>